<dbReference type="EMBL" id="FZOF01000006">
    <property type="protein sequence ID" value="SNS47930.1"/>
    <property type="molecule type" value="Genomic_DNA"/>
</dbReference>
<reference evidence="2 3" key="1">
    <citation type="submission" date="2017-06" db="EMBL/GenBank/DDBJ databases">
        <authorList>
            <person name="Kim H.J."/>
            <person name="Triplett B.A."/>
        </authorList>
    </citation>
    <scope>NUCLEOTIDE SEQUENCE [LARGE SCALE GENOMIC DNA]</scope>
    <source>
        <strain evidence="2 3">CGMCC 4.1858</strain>
    </source>
</reference>
<sequence>MSMDFTAGGRLEVRITPSDVGKRVSLRRVAEIVEGRPVFADAVGILTSWDEGVLIVTRRDGETVRIAESSLVAGKIVPDAPARRGARAPRATARELQESASRCWPAQETARLGAWTLRAAGGFTRRANSVLPLGDPGVPLTEAVARIARWYGDRGLPPYVQVTTGGEDSDETLAEALGGLGWTAEGHALLRTAALAPIADLPGAEAVHLSREADAEWLARYHRTGDVGDAALKVLGGGPSVWFATVPGEGDSAGAGPAAIGRCAVDGRFASFGAVEVAPDHRRRGLARAVMAALARKALDEGASGAYLQVETDNEGARALYDRMGFTTHHAYHYRRGPLPAGG</sequence>
<organism evidence="2 3">
    <name type="scientific">Actinacidiphila glaucinigra</name>
    <dbReference type="NCBI Taxonomy" id="235986"/>
    <lineage>
        <taxon>Bacteria</taxon>
        <taxon>Bacillati</taxon>
        <taxon>Actinomycetota</taxon>
        <taxon>Actinomycetes</taxon>
        <taxon>Kitasatosporales</taxon>
        <taxon>Streptomycetaceae</taxon>
        <taxon>Actinacidiphila</taxon>
    </lineage>
</organism>
<protein>
    <submittedName>
        <fullName evidence="2">Acetyltransferase (GNAT) family protein</fullName>
    </submittedName>
</protein>
<dbReference type="AlphaFoldDB" id="A0A239ET40"/>
<dbReference type="InterPro" id="IPR016181">
    <property type="entry name" value="Acyl_CoA_acyltransferase"/>
</dbReference>
<dbReference type="Pfam" id="PF24553">
    <property type="entry name" value="Rv0428c_C"/>
    <property type="match status" value="1"/>
</dbReference>
<gene>
    <name evidence="2" type="ORF">SAMN05216252_106146</name>
</gene>
<keyword evidence="2" id="KW-0808">Transferase</keyword>
<dbReference type="Gene3D" id="3.40.630.30">
    <property type="match status" value="1"/>
</dbReference>
<dbReference type="PANTHER" id="PTHR43072">
    <property type="entry name" value="N-ACETYLTRANSFERASE"/>
    <property type="match status" value="1"/>
</dbReference>
<name>A0A239ET40_9ACTN</name>
<evidence type="ECO:0000259" key="1">
    <source>
        <dbReference type="PROSITE" id="PS51186"/>
    </source>
</evidence>
<evidence type="ECO:0000313" key="3">
    <source>
        <dbReference type="Proteomes" id="UP000198280"/>
    </source>
</evidence>
<keyword evidence="3" id="KW-1185">Reference proteome</keyword>
<dbReference type="OrthoDB" id="9775595at2"/>
<proteinExistence type="predicted"/>
<dbReference type="CDD" id="cd04301">
    <property type="entry name" value="NAT_SF"/>
    <property type="match status" value="1"/>
</dbReference>
<dbReference type="SUPFAM" id="SSF55729">
    <property type="entry name" value="Acyl-CoA N-acyltransferases (Nat)"/>
    <property type="match status" value="1"/>
</dbReference>
<dbReference type="GO" id="GO:0016747">
    <property type="term" value="F:acyltransferase activity, transferring groups other than amino-acyl groups"/>
    <property type="evidence" value="ECO:0007669"/>
    <property type="project" value="InterPro"/>
</dbReference>
<dbReference type="InterPro" id="IPR056935">
    <property type="entry name" value="Rv0428c-like_C"/>
</dbReference>
<feature type="domain" description="N-acetyltransferase" evidence="1">
    <location>
        <begin position="185"/>
        <end position="343"/>
    </location>
</feature>
<dbReference type="PROSITE" id="PS51186">
    <property type="entry name" value="GNAT"/>
    <property type="match status" value="1"/>
</dbReference>
<dbReference type="PANTHER" id="PTHR43072:SF60">
    <property type="entry name" value="L-2,4-DIAMINOBUTYRIC ACID ACETYLTRANSFERASE"/>
    <property type="match status" value="1"/>
</dbReference>
<accession>A0A239ET40</accession>
<dbReference type="Proteomes" id="UP000198280">
    <property type="component" value="Unassembled WGS sequence"/>
</dbReference>
<dbReference type="InterPro" id="IPR000182">
    <property type="entry name" value="GNAT_dom"/>
</dbReference>
<evidence type="ECO:0000313" key="2">
    <source>
        <dbReference type="EMBL" id="SNS47930.1"/>
    </source>
</evidence>